<feature type="transmembrane region" description="Helical" evidence="14">
    <location>
        <begin position="103"/>
        <end position="120"/>
    </location>
</feature>
<keyword evidence="12" id="KW-0902">Two-component regulatory system</keyword>
<evidence type="ECO:0000256" key="4">
    <source>
        <dbReference type="ARBA" id="ARBA00022475"/>
    </source>
</evidence>
<name>A0ABW9XXE0_9BACL</name>
<dbReference type="Pfam" id="PF07694">
    <property type="entry name" value="5TM-5TMR_LYT"/>
    <property type="match status" value="1"/>
</dbReference>
<evidence type="ECO:0000259" key="15">
    <source>
        <dbReference type="PROSITE" id="PS50109"/>
    </source>
</evidence>
<comment type="subcellular location">
    <subcellularLocation>
        <location evidence="2">Cell membrane</location>
        <topology evidence="2">Multi-pass membrane protein</topology>
    </subcellularLocation>
</comment>
<dbReference type="PANTHER" id="PTHR43065:SF46">
    <property type="entry name" value="C4-DICARBOXYLATE TRANSPORT SENSOR PROTEIN DCTB"/>
    <property type="match status" value="1"/>
</dbReference>
<dbReference type="Pfam" id="PF00512">
    <property type="entry name" value="HisKA"/>
    <property type="match status" value="1"/>
</dbReference>
<keyword evidence="4" id="KW-1003">Cell membrane</keyword>
<feature type="domain" description="Histidine kinase" evidence="15">
    <location>
        <begin position="211"/>
        <end position="416"/>
    </location>
</feature>
<keyword evidence="10" id="KW-0067">ATP-binding</keyword>
<feature type="transmembrane region" description="Helical" evidence="14">
    <location>
        <begin position="166"/>
        <end position="190"/>
    </location>
</feature>
<evidence type="ECO:0000256" key="1">
    <source>
        <dbReference type="ARBA" id="ARBA00000085"/>
    </source>
</evidence>
<comment type="caution">
    <text evidence="16">The sequence shown here is derived from an EMBL/GenBank/DDBJ whole genome shotgun (WGS) entry which is preliminary data.</text>
</comment>
<keyword evidence="17" id="KW-1185">Reference proteome</keyword>
<feature type="transmembrane region" description="Helical" evidence="14">
    <location>
        <begin position="39"/>
        <end position="57"/>
    </location>
</feature>
<evidence type="ECO:0000256" key="12">
    <source>
        <dbReference type="ARBA" id="ARBA00023012"/>
    </source>
</evidence>
<dbReference type="InterPro" id="IPR003594">
    <property type="entry name" value="HATPase_dom"/>
</dbReference>
<evidence type="ECO:0000256" key="14">
    <source>
        <dbReference type="SAM" id="Phobius"/>
    </source>
</evidence>
<evidence type="ECO:0000256" key="10">
    <source>
        <dbReference type="ARBA" id="ARBA00022840"/>
    </source>
</evidence>
<dbReference type="SUPFAM" id="SSF55874">
    <property type="entry name" value="ATPase domain of HSP90 chaperone/DNA topoisomerase II/histidine kinase"/>
    <property type="match status" value="1"/>
</dbReference>
<sequence>MAQCLQSIMGNFVFICMPSILYFVFWTKYAEKAGKIQNVVLFLFLSTAIILCLSFPYRYEGGYLFDFRLIPLVLGILYGGPRVGAALLLLLMAYRCMLGGEGVYVALLVAAGTYSTLAAISSKTRLNTRAKLFQALLLSTALVPISLKVFWCILTHATYGSIMLHVSLRVIEFIGIWITVYLVEFVSSYFRMQKELLEIEKMRVISQIAASVSHEIRNPLTTVKGLLQLFNERELSAAKRENLSELALNELNTAINIISDYLTFAKPQMKKMAVLDLSTELQQVVSVLTPYANMQQVTLTAVMDTAHSILGDSQQLRQSLINLIKNGIEASSNGRVDIAVKIMRETVLIRIQDTGCGMTAEQIQRLGTPYYSTKEKGTGLGTMVAFSIIRAMNGSIHVESQINKGSLFEISFPIAARL</sequence>
<keyword evidence="13 14" id="KW-0472">Membrane</keyword>
<dbReference type="Pfam" id="PF02518">
    <property type="entry name" value="HATPase_c"/>
    <property type="match status" value="1"/>
</dbReference>
<keyword evidence="9" id="KW-0418">Kinase</keyword>
<dbReference type="InterPro" id="IPR004358">
    <property type="entry name" value="Sig_transdc_His_kin-like_C"/>
</dbReference>
<feature type="transmembrane region" description="Helical" evidence="14">
    <location>
        <begin position="6"/>
        <end position="27"/>
    </location>
</feature>
<keyword evidence="7 14" id="KW-0812">Transmembrane</keyword>
<dbReference type="PROSITE" id="PS50109">
    <property type="entry name" value="HIS_KIN"/>
    <property type="match status" value="1"/>
</dbReference>
<evidence type="ECO:0000256" key="3">
    <source>
        <dbReference type="ARBA" id="ARBA00012438"/>
    </source>
</evidence>
<feature type="transmembrane region" description="Helical" evidence="14">
    <location>
        <begin position="132"/>
        <end position="154"/>
    </location>
</feature>
<dbReference type="Gene3D" id="1.10.287.130">
    <property type="match status" value="1"/>
</dbReference>
<organism evidence="16 17">
    <name type="scientific">Paenibacillus glycinis</name>
    <dbReference type="NCBI Taxonomy" id="2697035"/>
    <lineage>
        <taxon>Bacteria</taxon>
        <taxon>Bacillati</taxon>
        <taxon>Bacillota</taxon>
        <taxon>Bacilli</taxon>
        <taxon>Bacillales</taxon>
        <taxon>Paenibacillaceae</taxon>
        <taxon>Paenibacillus</taxon>
    </lineage>
</organism>
<dbReference type="SMART" id="SM00388">
    <property type="entry name" value="HisKA"/>
    <property type="match status" value="1"/>
</dbReference>
<evidence type="ECO:0000313" key="16">
    <source>
        <dbReference type="EMBL" id="NBD27365.1"/>
    </source>
</evidence>
<dbReference type="InterPro" id="IPR036097">
    <property type="entry name" value="HisK_dim/P_sf"/>
</dbReference>
<dbReference type="PANTHER" id="PTHR43065">
    <property type="entry name" value="SENSOR HISTIDINE KINASE"/>
    <property type="match status" value="1"/>
</dbReference>
<feature type="transmembrane region" description="Helical" evidence="14">
    <location>
        <begin position="69"/>
        <end position="91"/>
    </location>
</feature>
<dbReference type="InterPro" id="IPR003661">
    <property type="entry name" value="HisK_dim/P_dom"/>
</dbReference>
<evidence type="ECO:0000256" key="5">
    <source>
        <dbReference type="ARBA" id="ARBA00022553"/>
    </source>
</evidence>
<keyword evidence="11 14" id="KW-1133">Transmembrane helix</keyword>
<dbReference type="InterPro" id="IPR005467">
    <property type="entry name" value="His_kinase_dom"/>
</dbReference>
<comment type="catalytic activity">
    <reaction evidence="1">
        <text>ATP + protein L-histidine = ADP + protein N-phospho-L-histidine.</text>
        <dbReference type="EC" id="2.7.13.3"/>
    </reaction>
</comment>
<evidence type="ECO:0000256" key="9">
    <source>
        <dbReference type="ARBA" id="ARBA00022777"/>
    </source>
</evidence>
<dbReference type="InterPro" id="IPR011620">
    <property type="entry name" value="Sig_transdc_His_kinase_LytS_TM"/>
</dbReference>
<evidence type="ECO:0000256" key="6">
    <source>
        <dbReference type="ARBA" id="ARBA00022679"/>
    </source>
</evidence>
<dbReference type="SMART" id="SM00387">
    <property type="entry name" value="HATPase_c"/>
    <property type="match status" value="1"/>
</dbReference>
<evidence type="ECO:0000256" key="8">
    <source>
        <dbReference type="ARBA" id="ARBA00022741"/>
    </source>
</evidence>
<proteinExistence type="predicted"/>
<keyword evidence="8" id="KW-0547">Nucleotide-binding</keyword>
<evidence type="ECO:0000313" key="17">
    <source>
        <dbReference type="Proteomes" id="UP000665561"/>
    </source>
</evidence>
<evidence type="ECO:0000256" key="7">
    <source>
        <dbReference type="ARBA" id="ARBA00022692"/>
    </source>
</evidence>
<keyword evidence="5" id="KW-0597">Phosphoprotein</keyword>
<protein>
    <recommendedName>
        <fullName evidence="3">histidine kinase</fullName>
        <ecNumber evidence="3">2.7.13.3</ecNumber>
    </recommendedName>
</protein>
<dbReference type="Gene3D" id="3.30.565.10">
    <property type="entry name" value="Histidine kinase-like ATPase, C-terminal domain"/>
    <property type="match status" value="1"/>
</dbReference>
<dbReference type="Proteomes" id="UP000665561">
    <property type="component" value="Unassembled WGS sequence"/>
</dbReference>
<dbReference type="EMBL" id="JAAAMV010000027">
    <property type="protein sequence ID" value="NBD27365.1"/>
    <property type="molecule type" value="Genomic_DNA"/>
</dbReference>
<accession>A0ABW9XXE0</accession>
<dbReference type="SUPFAM" id="SSF47384">
    <property type="entry name" value="Homodimeric domain of signal transducing histidine kinase"/>
    <property type="match status" value="1"/>
</dbReference>
<dbReference type="InterPro" id="IPR036890">
    <property type="entry name" value="HATPase_C_sf"/>
</dbReference>
<evidence type="ECO:0000256" key="13">
    <source>
        <dbReference type="ARBA" id="ARBA00023136"/>
    </source>
</evidence>
<evidence type="ECO:0000256" key="11">
    <source>
        <dbReference type="ARBA" id="ARBA00022989"/>
    </source>
</evidence>
<dbReference type="PRINTS" id="PR00344">
    <property type="entry name" value="BCTRLSENSOR"/>
</dbReference>
<gene>
    <name evidence="16" type="ORF">GT019_26130</name>
</gene>
<dbReference type="CDD" id="cd00082">
    <property type="entry name" value="HisKA"/>
    <property type="match status" value="1"/>
</dbReference>
<dbReference type="EC" id="2.7.13.3" evidence="3"/>
<evidence type="ECO:0000256" key="2">
    <source>
        <dbReference type="ARBA" id="ARBA00004651"/>
    </source>
</evidence>
<keyword evidence="6" id="KW-0808">Transferase</keyword>
<reference evidence="16 17" key="1">
    <citation type="submission" date="2020-01" db="EMBL/GenBank/DDBJ databases">
        <title>Paenibacillus soybeanensis sp. nov. isolated from the nodules of soybean (Glycine max(L.) Merr).</title>
        <authorList>
            <person name="Wang H."/>
        </authorList>
    </citation>
    <scope>NUCLEOTIDE SEQUENCE [LARGE SCALE GENOMIC DNA]</scope>
    <source>
        <strain evidence="16 17">T1</strain>
    </source>
</reference>